<evidence type="ECO:0000313" key="1">
    <source>
        <dbReference type="EMBL" id="TDQ58761.1"/>
    </source>
</evidence>
<protein>
    <submittedName>
        <fullName evidence="1">Uncharacterized protein</fullName>
    </submittedName>
</protein>
<dbReference type="Proteomes" id="UP000295705">
    <property type="component" value="Unassembled WGS sequence"/>
</dbReference>
<organism evidence="1 2">
    <name type="scientific">Actinomycetospora succinea</name>
    <dbReference type="NCBI Taxonomy" id="663603"/>
    <lineage>
        <taxon>Bacteria</taxon>
        <taxon>Bacillati</taxon>
        <taxon>Actinomycetota</taxon>
        <taxon>Actinomycetes</taxon>
        <taxon>Pseudonocardiales</taxon>
        <taxon>Pseudonocardiaceae</taxon>
        <taxon>Actinomycetospora</taxon>
    </lineage>
</organism>
<dbReference type="EMBL" id="SNYO01000004">
    <property type="protein sequence ID" value="TDQ58761.1"/>
    <property type="molecule type" value="Genomic_DNA"/>
</dbReference>
<reference evidence="1 2" key="1">
    <citation type="submission" date="2019-03" db="EMBL/GenBank/DDBJ databases">
        <title>Genomic Encyclopedia of Type Strains, Phase IV (KMG-IV): sequencing the most valuable type-strain genomes for metagenomic binning, comparative biology and taxonomic classification.</title>
        <authorList>
            <person name="Goeker M."/>
        </authorList>
    </citation>
    <scope>NUCLEOTIDE SEQUENCE [LARGE SCALE GENOMIC DNA]</scope>
    <source>
        <strain evidence="1 2">DSM 45775</strain>
    </source>
</reference>
<comment type="caution">
    <text evidence="1">The sequence shown here is derived from an EMBL/GenBank/DDBJ whole genome shotgun (WGS) entry which is preliminary data.</text>
</comment>
<keyword evidence="2" id="KW-1185">Reference proteome</keyword>
<accession>A0A4R6VDU2</accession>
<proteinExistence type="predicted"/>
<name>A0A4R6VDU2_9PSEU</name>
<dbReference type="AlphaFoldDB" id="A0A4R6VDU2"/>
<gene>
    <name evidence="1" type="ORF">EV188_104508</name>
</gene>
<sequence length="232" mass="24904">MMAVTVGGGPHMVSTSDAPVRPDRLFDLVTGFPPEDAIDLVVPVPLSLAIYMTMLESTGHAGDVAVLRKLHQNEASTTAQAVQATVGFVDGPDGPEPARLALAHVVEERVPRVNGVRPHLHVYVGGTAVALADGRRAPIDLDLLQARADSDLFPDHRDRLAAASAERLGLVWGEAVTGSLELLEPPWLAERAAQLLRDDEPFCPGPFARRRVVAGEHHLRRVGQELRAELGT</sequence>
<evidence type="ECO:0000313" key="2">
    <source>
        <dbReference type="Proteomes" id="UP000295705"/>
    </source>
</evidence>